<name>A0A6P6S373_9EIME</name>
<dbReference type="AlphaFoldDB" id="A0A6P6S373"/>
<organism evidence="1 2">
    <name type="scientific">Cyclospora cayetanensis</name>
    <dbReference type="NCBI Taxonomy" id="88456"/>
    <lineage>
        <taxon>Eukaryota</taxon>
        <taxon>Sar</taxon>
        <taxon>Alveolata</taxon>
        <taxon>Apicomplexa</taxon>
        <taxon>Conoidasida</taxon>
        <taxon>Coccidia</taxon>
        <taxon>Eucoccidiorida</taxon>
        <taxon>Eimeriorina</taxon>
        <taxon>Eimeriidae</taxon>
        <taxon>Cyclospora</taxon>
    </lineage>
</organism>
<sequence length="204" mass="22612">MPSLKDLKNIVFADSDALKLLQQVQEVAVPNHPAYPDLFGCSFLYASTAEKPSPFLTFHGASGRGSEGGGGDLWLVASLALSTSERGFLTTAEDLAWEVGVLVACTSKGSMLCASAALVKVFTYGWEKDVTEEEFRGLLRQLRIFPSGIVRLHMEGWEESGFFLQFDRMRDVKLVMVDIHFEDEQIYADEDEAADSDLDEPIDY</sequence>
<evidence type="ECO:0000313" key="2">
    <source>
        <dbReference type="RefSeq" id="XP_026194596.1"/>
    </source>
</evidence>
<accession>A0A6P6S373</accession>
<keyword evidence="1" id="KW-1185">Reference proteome</keyword>
<protein>
    <submittedName>
        <fullName evidence="2">Uncharacterized protein LOC34623886</fullName>
    </submittedName>
</protein>
<dbReference type="OrthoDB" id="449286at2759"/>
<dbReference type="RefSeq" id="XP_026194596.1">
    <property type="nucleotide sequence ID" value="XM_026338811.1"/>
</dbReference>
<dbReference type="Proteomes" id="UP000515125">
    <property type="component" value="Unplaced"/>
</dbReference>
<proteinExistence type="predicted"/>
<gene>
    <name evidence="2" type="primary">LOC34623886</name>
</gene>
<dbReference type="GeneID" id="34623886"/>
<reference evidence="2" key="1">
    <citation type="submission" date="2025-08" db="UniProtKB">
        <authorList>
            <consortium name="RefSeq"/>
        </authorList>
    </citation>
    <scope>IDENTIFICATION</scope>
</reference>
<evidence type="ECO:0000313" key="1">
    <source>
        <dbReference type="Proteomes" id="UP000515125"/>
    </source>
</evidence>